<feature type="compositionally biased region" description="Basic and acidic residues" evidence="2">
    <location>
        <begin position="707"/>
        <end position="727"/>
    </location>
</feature>
<gene>
    <name evidence="5" type="primary">rhsB</name>
    <name evidence="5" type="ORF">BRLA_c011430</name>
</gene>
<keyword evidence="5" id="KW-0378">Hydrolase</keyword>
<dbReference type="GO" id="GO:0016787">
    <property type="term" value="F:hydrolase activity"/>
    <property type="evidence" value="ECO:0007669"/>
    <property type="project" value="UniProtKB-KW"/>
</dbReference>
<dbReference type="Pfam" id="PF20148">
    <property type="entry name" value="DUF6531"/>
    <property type="match status" value="1"/>
</dbReference>
<dbReference type="EC" id="3.1.-.-" evidence="5"/>
<protein>
    <submittedName>
        <fullName evidence="5">Putative deoxyribonuclease RhsB</fullName>
        <ecNumber evidence="5">3.1.-.-</ecNumber>
    </submittedName>
</protein>
<dbReference type="HOGENOM" id="CLU_235226_0_0_9"/>
<feature type="domain" description="Teneurin-like YD-shell" evidence="4">
    <location>
        <begin position="858"/>
        <end position="1043"/>
    </location>
</feature>
<feature type="domain" description="DUF6531" evidence="3">
    <location>
        <begin position="728"/>
        <end position="802"/>
    </location>
</feature>
<dbReference type="NCBIfam" id="TIGR03696">
    <property type="entry name" value="Rhs_assc_core"/>
    <property type="match status" value="1"/>
</dbReference>
<feature type="compositionally biased region" description="Basic residues" evidence="2">
    <location>
        <begin position="684"/>
        <end position="704"/>
    </location>
</feature>
<evidence type="ECO:0000259" key="3">
    <source>
        <dbReference type="Pfam" id="PF20148"/>
    </source>
</evidence>
<evidence type="ECO:0000256" key="2">
    <source>
        <dbReference type="SAM" id="MobiDB-lite"/>
    </source>
</evidence>
<reference evidence="5 6" key="1">
    <citation type="journal article" date="2011" name="J. Bacteriol.">
        <title>Genome sequence of Brevibacillus laterosporus LMG 15441, a pathogen of invertebrates.</title>
        <authorList>
            <person name="Djukic M."/>
            <person name="Poehlein A."/>
            <person name="Thurmer A."/>
            <person name="Daniel R."/>
        </authorList>
    </citation>
    <scope>NUCLEOTIDE SEQUENCE [LARGE SCALE GENOMIC DNA]</scope>
    <source>
        <strain evidence="5 6">LMG 15441</strain>
    </source>
</reference>
<feature type="domain" description="Teneurin-like YD-shell" evidence="4">
    <location>
        <begin position="1096"/>
        <end position="1261"/>
    </location>
</feature>
<dbReference type="Gene3D" id="3.55.50.10">
    <property type="entry name" value="Baseplate protein-like domains"/>
    <property type="match status" value="1"/>
</dbReference>
<organism evidence="5 6">
    <name type="scientific">Brevibacillus laterosporus LMG 15441</name>
    <dbReference type="NCBI Taxonomy" id="1042163"/>
    <lineage>
        <taxon>Bacteria</taxon>
        <taxon>Bacillati</taxon>
        <taxon>Bacillota</taxon>
        <taxon>Bacilli</taxon>
        <taxon>Bacillales</taxon>
        <taxon>Paenibacillaceae</taxon>
        <taxon>Brevibacillus</taxon>
    </lineage>
</organism>
<dbReference type="InterPro" id="IPR056823">
    <property type="entry name" value="TEN-like_YD-shell"/>
</dbReference>
<evidence type="ECO:0000313" key="6">
    <source>
        <dbReference type="Proteomes" id="UP000005850"/>
    </source>
</evidence>
<dbReference type="KEGG" id="blr:BRLA_c011430"/>
<dbReference type="Pfam" id="PF25023">
    <property type="entry name" value="TEN_YD-shell"/>
    <property type="match status" value="4"/>
</dbReference>
<sequence length="2015" mass="224876">MKTTAKVAGYGNIQVVSPYDIQTLQDLQLVKEANDHAKLYLTGIIPEEKKDSYIAMATSSDIIEVNEVEDGRVVRNLFTGLVENIGVRAVRGIYYIELEGISLTSQLDIKEKTRSFQDKNMTYTALLDFILKDYPGSDYLDYATNNATLEGFTLQYKETDWAFIKRMASRFGAVLLPETSSKTPKFSLGVPDGKLGQLQDYQYGVARSLDRYTEATTGHGSKLDETAFTHYTAESGQYFALGDKVLFQEKELTVAASIARFIEGGLLYTYTLCQEEGVLQNLIRNEQLTGVSLEGRIIEIRRDTVKVHLDIDQTQDKGKAWWFPYSSVYSTEGADGFHCMPQEGDAIQVYFATSQEDGAVAMSSVRKTGQDSPKMGDPSVKYWGTNFGKEMKLGGSDFVLTAKDTKEGKMFIKLDVEDGIEIHSDKVIMFSAEKDLEIETDTKFEIKAQEAIYLLCKESSIVLDGETDIQGTVLQVDGLIKSPVSVADLEPEPEPEDPAPPPPPPEEEKGFWGSLLDGVQLALDVVGMIPVVGIVADVANAGISVARGDYAGAALSLAACVPFAGAAATGAKLGMKAAKALKMGKTVAKVADKVADVAKVTTKIADAVVGKVYTASRKLKSTVNQLEAVQKIKSSMKLKAIANSRVGKVGKAISKEVATEAGYQVLEEVAGSEIATVAGLMGGKRNRHKGKKKQSKKERKKAAQKAKNAEKAKQKNPKKANEKSCVDDPIHAGSGSQFIIHPTLKLYGAETWVFELHYNSMLLQQGVLGKAWTHNYEMHADMELIDQGEITIWWNTGRRNVFKQTGAENLVFRSADVDMMFYELRQFENGFELFNRNTRETYYFKRNGQVSKQTNALGQALTFVHDSSNRLVKMTDAITGRSLSLTYGQEGLLYSVYDASRSVQFDYNESRRLSQFVDPNGTISELTYTEQGQIESLTVDGILQYRNTYDYEGRVIAQTNALGLASTFTYDTESIPGSTITTFTDRLGATEVMIHDERMLLVEKQERDGSRFTYEYNDRGQMIAETVGNETTTYEYDPRGNLIQVVDPLGNPTSYVYSEDDLLLSETNAEGGITSYTYDERGRLVRIARPDESRSEIGFNEHGQRVSYTDLNGVTSRYQYDDKGLLTAVCDGEGRVIQVGYDEVGRIASFQDGRGGKVRRTYDANDNIVQVIDPLGRKYSFAYDAFDQRIEETMPSGATTRYRYHVLGPMESVTDPLGQTTTYQYDAEGQLITVIQPNEAEIHYERDQMGRIISITDPLGRTEKASYDENGRLIQIWDALGNKVQDVSYDAGGNLVSATDALGHTTLYGFNKIYQCTKKTNALGQTTTYAYDAVARLTEVMESDAAIYRQQYDKEGRLISYTDANENETTLQYDQSGLVVVEQNASGEATHFAYDERGWMHKRTNAKGQETNYRYDAAGQLIEQKDEVSTVRREYDTDGNLVTIQEEGAGAKHREYDLLGRVTACTDSYGNTIRYRYDENSQLTHLIYPDGKVVQYTYDVAGQLTEVKDWAGRRTTYTYDENGRLIKTVRPNGTIEQRSYDIAGQMVRLWDQNRQGVMLQKYRYVYNELGQIVQEEEKQYTYDALKRLVSGEWPGGRVWYSYDKGGNVTGIGTVEAVSKKAMGYGKDNRLSHVNEQPVEMDADGNLLTWTENEQTHTYTYDARNRLVRTGQAHYTYDAEFVRTSMTWKGKTTRYVVDQEEVFSRVLMELGEDGSPKAYYVYGQGLIGREDAQGNYLSYHMDMRGSTTMLSDWSGRITDRYSYGVYGELEQHDGTTSQPFCYNGRDGVMTDPNGLYYMRARYYHPGLKRFLNRDILPGDVTEGQTFNRFAYVNGDPVGFIDPLGLAGLGTGQCKKGKAEGTGKPEPNPNSKASAQVLNLKNVDDAAKQYASSLRDGILNGTIRKTTGGKIDAKVLSVAVDKKTGEMFYGISGSKNNPTRLNETHTDLQKIIDRKGVSETNYPLDNCGEFNAINHALFNGNKITDLNMYTINIKSGEFKEMCLNCDSMYSKLVTVIK</sequence>
<dbReference type="CDD" id="cd20745">
    <property type="entry name" value="FIX_RhsA_AHH_HNH-like"/>
    <property type="match status" value="1"/>
</dbReference>
<dbReference type="PANTHER" id="PTHR32305:SF15">
    <property type="entry name" value="PROTEIN RHSA-RELATED"/>
    <property type="match status" value="1"/>
</dbReference>
<dbReference type="Gene3D" id="2.180.10.10">
    <property type="entry name" value="RHS repeat-associated core"/>
    <property type="match status" value="3"/>
</dbReference>
<dbReference type="InterPro" id="IPR022385">
    <property type="entry name" value="Rhs_assc_core"/>
</dbReference>
<dbReference type="Proteomes" id="UP000005850">
    <property type="component" value="Chromosome"/>
</dbReference>
<dbReference type="InterPro" id="IPR045351">
    <property type="entry name" value="DUF6531"/>
</dbReference>
<dbReference type="NCBIfam" id="TIGR01643">
    <property type="entry name" value="YD_repeat_2x"/>
    <property type="match status" value="13"/>
</dbReference>
<evidence type="ECO:0000313" key="5">
    <source>
        <dbReference type="EMBL" id="AIG25483.1"/>
    </source>
</evidence>
<dbReference type="SUPFAM" id="SSF69322">
    <property type="entry name" value="Tricorn protease domain 2"/>
    <property type="match status" value="1"/>
</dbReference>
<dbReference type="Pfam" id="PF05593">
    <property type="entry name" value="RHS_repeat"/>
    <property type="match status" value="4"/>
</dbReference>
<feature type="domain" description="Teneurin-like YD-shell" evidence="4">
    <location>
        <begin position="1319"/>
        <end position="1443"/>
    </location>
</feature>
<accession>A0A075R2P8</accession>
<dbReference type="InterPro" id="IPR006530">
    <property type="entry name" value="YD"/>
</dbReference>
<name>A0A075R2P8_BRELA</name>
<dbReference type="RefSeq" id="WP_003334976.1">
    <property type="nucleotide sequence ID" value="NZ_CP007806.1"/>
</dbReference>
<keyword evidence="1" id="KW-0677">Repeat</keyword>
<dbReference type="InterPro" id="IPR050708">
    <property type="entry name" value="T6SS_VgrG/RHS"/>
</dbReference>
<dbReference type="SUPFAM" id="SSF69279">
    <property type="entry name" value="Phage tail proteins"/>
    <property type="match status" value="1"/>
</dbReference>
<dbReference type="PANTHER" id="PTHR32305">
    <property type="match status" value="1"/>
</dbReference>
<feature type="domain" description="Teneurin-like YD-shell" evidence="4">
    <location>
        <begin position="1574"/>
        <end position="1814"/>
    </location>
</feature>
<evidence type="ECO:0000256" key="1">
    <source>
        <dbReference type="ARBA" id="ARBA00022737"/>
    </source>
</evidence>
<dbReference type="EMBL" id="CP007806">
    <property type="protein sequence ID" value="AIG25483.1"/>
    <property type="molecule type" value="Genomic_DNA"/>
</dbReference>
<feature type="region of interest" description="Disordered" evidence="2">
    <location>
        <begin position="680"/>
        <end position="727"/>
    </location>
</feature>
<keyword evidence="6" id="KW-1185">Reference proteome</keyword>
<feature type="region of interest" description="Disordered" evidence="2">
    <location>
        <begin position="488"/>
        <end position="508"/>
    </location>
</feature>
<proteinExistence type="predicted"/>
<dbReference type="eggNOG" id="COG3501">
    <property type="taxonomic scope" value="Bacteria"/>
</dbReference>
<dbReference type="eggNOG" id="COG3209">
    <property type="taxonomic scope" value="Bacteria"/>
</dbReference>
<dbReference type="STRING" id="1042163.BRLA_c011430"/>
<evidence type="ECO:0000259" key="4">
    <source>
        <dbReference type="Pfam" id="PF25023"/>
    </source>
</evidence>
<dbReference type="InterPro" id="IPR031325">
    <property type="entry name" value="RHS_repeat"/>
</dbReference>